<protein>
    <submittedName>
        <fullName evidence="6">Site-specific recombinase XerD</fullName>
    </submittedName>
</protein>
<evidence type="ECO:0000259" key="5">
    <source>
        <dbReference type="PROSITE" id="PS51898"/>
    </source>
</evidence>
<dbReference type="InterPro" id="IPR050090">
    <property type="entry name" value="Tyrosine_recombinase_XerCD"/>
</dbReference>
<gene>
    <name evidence="6" type="ORF">SAMN00790413_01967</name>
</gene>
<name>A0A1W1VK08_9DEIO</name>
<dbReference type="Gene3D" id="1.10.150.130">
    <property type="match status" value="1"/>
</dbReference>
<keyword evidence="7" id="KW-1185">Reference proteome</keyword>
<dbReference type="InterPro" id="IPR013762">
    <property type="entry name" value="Integrase-like_cat_sf"/>
</dbReference>
<dbReference type="InterPro" id="IPR011010">
    <property type="entry name" value="DNA_brk_join_enz"/>
</dbReference>
<dbReference type="Proteomes" id="UP000192582">
    <property type="component" value="Unassembled WGS sequence"/>
</dbReference>
<feature type="region of interest" description="Disordered" evidence="4">
    <location>
        <begin position="1"/>
        <end position="30"/>
    </location>
</feature>
<dbReference type="AlphaFoldDB" id="A0A1W1VK08"/>
<feature type="region of interest" description="Disordered" evidence="4">
    <location>
        <begin position="380"/>
        <end position="404"/>
    </location>
</feature>
<dbReference type="CDD" id="cd01189">
    <property type="entry name" value="INT_ICEBs1_C_like"/>
    <property type="match status" value="1"/>
</dbReference>
<dbReference type="GO" id="GO:0015074">
    <property type="term" value="P:DNA integration"/>
    <property type="evidence" value="ECO:0007669"/>
    <property type="project" value="InterPro"/>
</dbReference>
<feature type="compositionally biased region" description="Basic and acidic residues" evidence="4">
    <location>
        <begin position="8"/>
        <end position="24"/>
    </location>
</feature>
<dbReference type="InterPro" id="IPR010998">
    <property type="entry name" value="Integrase_recombinase_N"/>
</dbReference>
<reference evidence="6 7" key="1">
    <citation type="submission" date="2017-04" db="EMBL/GenBank/DDBJ databases">
        <authorList>
            <person name="Afonso C.L."/>
            <person name="Miller P.J."/>
            <person name="Scott M.A."/>
            <person name="Spackman E."/>
            <person name="Goraichik I."/>
            <person name="Dimitrov K.M."/>
            <person name="Suarez D.L."/>
            <person name="Swayne D.E."/>
        </authorList>
    </citation>
    <scope>NUCLEOTIDE SEQUENCE [LARGE SCALE GENOMIC DNA]</scope>
    <source>
        <strain evidence="6 7">KR-140</strain>
    </source>
</reference>
<dbReference type="RefSeq" id="WP_084049330.1">
    <property type="nucleotide sequence ID" value="NZ_FWWU01000009.1"/>
</dbReference>
<dbReference type="PANTHER" id="PTHR30349">
    <property type="entry name" value="PHAGE INTEGRASE-RELATED"/>
    <property type="match status" value="1"/>
</dbReference>
<evidence type="ECO:0000256" key="2">
    <source>
        <dbReference type="ARBA" id="ARBA00023125"/>
    </source>
</evidence>
<dbReference type="InterPro" id="IPR002104">
    <property type="entry name" value="Integrase_catalytic"/>
</dbReference>
<accession>A0A1W1VK08</accession>
<keyword evidence="3" id="KW-0233">DNA recombination</keyword>
<dbReference type="GO" id="GO:0006310">
    <property type="term" value="P:DNA recombination"/>
    <property type="evidence" value="ECO:0007669"/>
    <property type="project" value="UniProtKB-KW"/>
</dbReference>
<evidence type="ECO:0000256" key="3">
    <source>
        <dbReference type="ARBA" id="ARBA00023172"/>
    </source>
</evidence>
<dbReference type="PROSITE" id="PS51898">
    <property type="entry name" value="TYR_RECOMBINASE"/>
    <property type="match status" value="1"/>
</dbReference>
<evidence type="ECO:0000313" key="6">
    <source>
        <dbReference type="EMBL" id="SMB93401.1"/>
    </source>
</evidence>
<dbReference type="SUPFAM" id="SSF56349">
    <property type="entry name" value="DNA breaking-rejoining enzymes"/>
    <property type="match status" value="1"/>
</dbReference>
<proteinExistence type="inferred from homology"/>
<dbReference type="OrthoDB" id="9785687at2"/>
<comment type="similarity">
    <text evidence="1">Belongs to the 'phage' integrase family.</text>
</comment>
<organism evidence="6 7">
    <name type="scientific">Deinococcus hopiensis KR-140</name>
    <dbReference type="NCBI Taxonomy" id="695939"/>
    <lineage>
        <taxon>Bacteria</taxon>
        <taxon>Thermotogati</taxon>
        <taxon>Deinococcota</taxon>
        <taxon>Deinococci</taxon>
        <taxon>Deinococcales</taxon>
        <taxon>Deinococcaceae</taxon>
        <taxon>Deinococcus</taxon>
    </lineage>
</organism>
<evidence type="ECO:0000256" key="1">
    <source>
        <dbReference type="ARBA" id="ARBA00008857"/>
    </source>
</evidence>
<feature type="domain" description="Tyr recombinase" evidence="5">
    <location>
        <begin position="176"/>
        <end position="371"/>
    </location>
</feature>
<dbReference type="Pfam" id="PF00589">
    <property type="entry name" value="Phage_integrase"/>
    <property type="match status" value="1"/>
</dbReference>
<dbReference type="PANTHER" id="PTHR30349:SF64">
    <property type="entry name" value="PROPHAGE INTEGRASE INTD-RELATED"/>
    <property type="match status" value="1"/>
</dbReference>
<dbReference type="Gene3D" id="1.10.443.10">
    <property type="entry name" value="Intergrase catalytic core"/>
    <property type="match status" value="1"/>
</dbReference>
<evidence type="ECO:0000313" key="7">
    <source>
        <dbReference type="Proteomes" id="UP000192582"/>
    </source>
</evidence>
<sequence>MTRRRARHNGEGSLTKRQDGRWEGKYTAGVTPDGKQVRRSVYGRTRAEAAEKLKAKLAETPKGAIVLTERGKLTLADQLRAHLSLREAELGPGTVLKLESYIKVVSAHSAGGVALVDLKPAHLETLYRDLSKKYAAATVRHISVFVKQGLRRAVRHELLRTNVAEVAELPRMRDEKAAHPLEPEQLAAAMEQAQKVRLYPLFATIATLGLRHGEALGLQWGDIDWKAGTLEVQRTVVSRSGTPTLSTPKTRASLRTLYLPDELRGVLLVHLDALRTEGLSVSPTAWVFPSTVGGMLSQHNVRRVWRQILTAAKLPTETRIHDLRHTFVSRLIEAGADPRTAADLAGHSDPRMTLSVYTHSRAEQRKAALLASAGRVLPGRQPVVHSKARVPKEEEETASGTGLG</sequence>
<evidence type="ECO:0000256" key="4">
    <source>
        <dbReference type="SAM" id="MobiDB-lite"/>
    </source>
</evidence>
<keyword evidence="2" id="KW-0238">DNA-binding</keyword>
<dbReference type="GO" id="GO:0003677">
    <property type="term" value="F:DNA binding"/>
    <property type="evidence" value="ECO:0007669"/>
    <property type="project" value="UniProtKB-KW"/>
</dbReference>
<dbReference type="STRING" id="695939.SAMN00790413_01967"/>
<dbReference type="EMBL" id="FWWU01000009">
    <property type="protein sequence ID" value="SMB93401.1"/>
    <property type="molecule type" value="Genomic_DNA"/>
</dbReference>